<gene>
    <name evidence="1" type="ORF">NITINOP_0544</name>
</gene>
<sequence length="95" mass="10606">MKIEGGDPFTLVTLAQGKEDGVPAEISQNRAATIAHTTQVLQVAPPLLVSGKKEENPWFNKPVSSKRFSCRSISRPVRMRPFESPARWRVYVEPS</sequence>
<evidence type="ECO:0000313" key="1">
    <source>
        <dbReference type="EMBL" id="CUQ65520.1"/>
    </source>
</evidence>
<organism evidence="1 2">
    <name type="scientific">Candidatus Nitrospira inopinata</name>
    <dbReference type="NCBI Taxonomy" id="1715989"/>
    <lineage>
        <taxon>Bacteria</taxon>
        <taxon>Pseudomonadati</taxon>
        <taxon>Nitrospirota</taxon>
        <taxon>Nitrospiria</taxon>
        <taxon>Nitrospirales</taxon>
        <taxon>Nitrospiraceae</taxon>
        <taxon>Nitrospira</taxon>
    </lineage>
</organism>
<dbReference type="STRING" id="1715989.NITINOP_0544"/>
<accession>A0A0S4KQF1</accession>
<name>A0A0S4KQF1_9BACT</name>
<dbReference type="EMBL" id="LN885086">
    <property type="protein sequence ID" value="CUQ65520.1"/>
    <property type="molecule type" value="Genomic_DNA"/>
</dbReference>
<dbReference type="AlphaFoldDB" id="A0A0S4KQF1"/>
<protein>
    <submittedName>
        <fullName evidence="1">Uncharacterized protein</fullName>
    </submittedName>
</protein>
<keyword evidence="2" id="KW-1185">Reference proteome</keyword>
<dbReference type="Proteomes" id="UP000066284">
    <property type="component" value="Chromosome 1"/>
</dbReference>
<evidence type="ECO:0000313" key="2">
    <source>
        <dbReference type="Proteomes" id="UP000066284"/>
    </source>
</evidence>
<reference evidence="2" key="1">
    <citation type="submission" date="2015-09" db="EMBL/GenBank/DDBJ databases">
        <authorList>
            <person name="Daims H."/>
        </authorList>
    </citation>
    <scope>NUCLEOTIDE SEQUENCE [LARGE SCALE GENOMIC DNA]</scope>
</reference>
<dbReference type="KEGG" id="nio:NITINOP_0544"/>
<proteinExistence type="predicted"/>